<proteinExistence type="predicted"/>
<gene>
    <name evidence="2" type="ORF">PLEPLA_LOCUS2749</name>
</gene>
<name>A0A9N7Y6Z1_PLEPL</name>
<comment type="caution">
    <text evidence="2">The sequence shown here is derived from an EMBL/GenBank/DDBJ whole genome shotgun (WGS) entry which is preliminary data.</text>
</comment>
<dbReference type="AlphaFoldDB" id="A0A9N7Y6Z1"/>
<feature type="region of interest" description="Disordered" evidence="1">
    <location>
        <begin position="1"/>
        <end position="24"/>
    </location>
</feature>
<evidence type="ECO:0000256" key="1">
    <source>
        <dbReference type="SAM" id="MobiDB-lite"/>
    </source>
</evidence>
<feature type="region of interest" description="Disordered" evidence="1">
    <location>
        <begin position="39"/>
        <end position="96"/>
    </location>
</feature>
<feature type="compositionally biased region" description="Basic and acidic residues" evidence="1">
    <location>
        <begin position="61"/>
        <end position="74"/>
    </location>
</feature>
<evidence type="ECO:0000313" key="3">
    <source>
        <dbReference type="Proteomes" id="UP001153269"/>
    </source>
</evidence>
<dbReference type="Proteomes" id="UP001153269">
    <property type="component" value="Unassembled WGS sequence"/>
</dbReference>
<evidence type="ECO:0000313" key="2">
    <source>
        <dbReference type="EMBL" id="CAB1415036.1"/>
    </source>
</evidence>
<reference evidence="2" key="1">
    <citation type="submission" date="2020-03" db="EMBL/GenBank/DDBJ databases">
        <authorList>
            <person name="Weist P."/>
        </authorList>
    </citation>
    <scope>NUCLEOTIDE SEQUENCE</scope>
</reference>
<organism evidence="2 3">
    <name type="scientific">Pleuronectes platessa</name>
    <name type="common">European plaice</name>
    <dbReference type="NCBI Taxonomy" id="8262"/>
    <lineage>
        <taxon>Eukaryota</taxon>
        <taxon>Metazoa</taxon>
        <taxon>Chordata</taxon>
        <taxon>Craniata</taxon>
        <taxon>Vertebrata</taxon>
        <taxon>Euteleostomi</taxon>
        <taxon>Actinopterygii</taxon>
        <taxon>Neopterygii</taxon>
        <taxon>Teleostei</taxon>
        <taxon>Neoteleostei</taxon>
        <taxon>Acanthomorphata</taxon>
        <taxon>Carangaria</taxon>
        <taxon>Pleuronectiformes</taxon>
        <taxon>Pleuronectoidei</taxon>
        <taxon>Pleuronectidae</taxon>
        <taxon>Pleuronectes</taxon>
    </lineage>
</organism>
<protein>
    <submittedName>
        <fullName evidence="2">Uncharacterized protein</fullName>
    </submittedName>
</protein>
<feature type="compositionally biased region" description="Basic and acidic residues" evidence="1">
    <location>
        <begin position="13"/>
        <end position="23"/>
    </location>
</feature>
<sequence>MSSASGPSSEVDPGPRWDPHQDTTDPLLLTFLSVSVTDSRLRGRTVRDPAASQETRSSVPEADRREESFTKEEAAPPGSWTDSDGVCGSELAPHGDTTLGLKRLVEAICRGTSARRAPRPPGG</sequence>
<keyword evidence="3" id="KW-1185">Reference proteome</keyword>
<accession>A0A9N7Y6Z1</accession>
<dbReference type="EMBL" id="CADEAL010000136">
    <property type="protein sequence ID" value="CAB1415036.1"/>
    <property type="molecule type" value="Genomic_DNA"/>
</dbReference>